<dbReference type="Proteomes" id="UP000199221">
    <property type="component" value="Unassembled WGS sequence"/>
</dbReference>
<evidence type="ECO:0000313" key="1">
    <source>
        <dbReference type="EMBL" id="SER94506.1"/>
    </source>
</evidence>
<sequence length="31" mass="3423">MSLTLNTGVLLPAFQNAARHYFEELPPHAAI</sequence>
<evidence type="ECO:0000313" key="2">
    <source>
        <dbReference type="Proteomes" id="UP000199221"/>
    </source>
</evidence>
<gene>
    <name evidence="1" type="ORF">SAMN05216230_11519</name>
</gene>
<reference evidence="1 2" key="1">
    <citation type="submission" date="2016-10" db="EMBL/GenBank/DDBJ databases">
        <authorList>
            <person name="de Groot N.N."/>
        </authorList>
    </citation>
    <scope>NUCLEOTIDE SEQUENCE [LARGE SCALE GENOMIC DNA]</scope>
    <source>
        <strain evidence="1 2">LMG 27941</strain>
    </source>
</reference>
<name>A0A1H9TBL0_9PSED</name>
<accession>A0A1H9TBL0</accession>
<proteinExistence type="predicted"/>
<protein>
    <submittedName>
        <fullName evidence="1">Uncharacterized protein</fullName>
    </submittedName>
</protein>
<organism evidence="1 2">
    <name type="scientific">Pseudomonas soli</name>
    <dbReference type="NCBI Taxonomy" id="1306993"/>
    <lineage>
        <taxon>Bacteria</taxon>
        <taxon>Pseudomonadati</taxon>
        <taxon>Pseudomonadota</taxon>
        <taxon>Gammaproteobacteria</taxon>
        <taxon>Pseudomonadales</taxon>
        <taxon>Pseudomonadaceae</taxon>
        <taxon>Pseudomonas</taxon>
    </lineage>
</organism>
<dbReference type="AlphaFoldDB" id="A0A1H9TBL0"/>
<dbReference type="EMBL" id="FOEQ01000015">
    <property type="protein sequence ID" value="SER94506.1"/>
    <property type="molecule type" value="Genomic_DNA"/>
</dbReference>